<accession>A0A2H0R6S7</accession>
<dbReference type="NCBIfam" id="NF003717">
    <property type="entry name" value="PRK05327.1"/>
    <property type="match status" value="1"/>
</dbReference>
<dbReference type="PANTHER" id="PTHR11831:SF4">
    <property type="entry name" value="SMALL RIBOSOMAL SUBUNIT PROTEIN US4M"/>
    <property type="match status" value="1"/>
</dbReference>
<evidence type="ECO:0000256" key="5">
    <source>
        <dbReference type="ARBA" id="ARBA00023274"/>
    </source>
</evidence>
<evidence type="ECO:0000256" key="4">
    <source>
        <dbReference type="ARBA" id="ARBA00022980"/>
    </source>
</evidence>
<dbReference type="Gene3D" id="3.10.290.10">
    <property type="entry name" value="RNA-binding S4 domain"/>
    <property type="match status" value="1"/>
</dbReference>
<gene>
    <name evidence="7" type="primary">rpsD</name>
    <name evidence="12" type="ORF">COV30_02090</name>
</gene>
<dbReference type="Proteomes" id="UP000230208">
    <property type="component" value="Unassembled WGS sequence"/>
</dbReference>
<dbReference type="AlphaFoldDB" id="A0A2H0R6S7"/>
<evidence type="ECO:0000256" key="6">
    <source>
        <dbReference type="ARBA" id="ARBA00035254"/>
    </source>
</evidence>
<sequence>MARYTGPREKIERRIGEKLYLKGERSYSQKSAMTKKPYPPGMHGPKGTRVKLSEYAQQLKTKQKIRNTYRMLEKQFKKYVKNASRSKKDPYQYIMNRLELRLDNVVFRIGLAQSRDQARQIVNHGHILVNGKKTDIPSFEVRKNDEIKIREGSLKIPYFSSLMPQWIAKTEVPNWIFFDKEKMIANVKGTPTWAESGIELSDIQTIIEYYSR</sequence>
<dbReference type="InterPro" id="IPR022801">
    <property type="entry name" value="Ribosomal_uS4"/>
</dbReference>
<dbReference type="FunFam" id="3.10.290.10:FF:000001">
    <property type="entry name" value="30S ribosomal protein S4"/>
    <property type="match status" value="1"/>
</dbReference>
<evidence type="ECO:0000256" key="2">
    <source>
        <dbReference type="ARBA" id="ARBA00022730"/>
    </source>
</evidence>
<organism evidence="12 13">
    <name type="scientific">Candidatus Yanofskybacteria bacterium CG10_big_fil_rev_8_21_14_0_10_37_15</name>
    <dbReference type="NCBI Taxonomy" id="1975097"/>
    <lineage>
        <taxon>Bacteria</taxon>
        <taxon>Candidatus Yanofskyibacteriota</taxon>
    </lineage>
</organism>
<reference evidence="12 13" key="1">
    <citation type="submission" date="2017-09" db="EMBL/GenBank/DDBJ databases">
        <title>Depth-based differentiation of microbial function through sediment-hosted aquifers and enrichment of novel symbionts in the deep terrestrial subsurface.</title>
        <authorList>
            <person name="Probst A.J."/>
            <person name="Ladd B."/>
            <person name="Jarett J.K."/>
            <person name="Geller-Mcgrath D.E."/>
            <person name="Sieber C.M."/>
            <person name="Emerson J.B."/>
            <person name="Anantharaman K."/>
            <person name="Thomas B.C."/>
            <person name="Malmstrom R."/>
            <person name="Stieglmeier M."/>
            <person name="Klingl A."/>
            <person name="Woyke T."/>
            <person name="Ryan C.M."/>
            <person name="Banfield J.F."/>
        </authorList>
    </citation>
    <scope>NUCLEOTIDE SEQUENCE [LARGE SCALE GENOMIC DNA]</scope>
    <source>
        <strain evidence="12">CG10_big_fil_rev_8_21_14_0_10_37_15</strain>
    </source>
</reference>
<feature type="domain" description="Small ribosomal subunit protein uS4 N-terminal" evidence="11">
    <location>
        <begin position="3"/>
        <end position="99"/>
    </location>
</feature>
<name>A0A2H0R6S7_9BACT</name>
<dbReference type="InterPro" id="IPR005709">
    <property type="entry name" value="Ribosomal_uS4_bac-type"/>
</dbReference>
<dbReference type="Gene3D" id="1.10.1050.10">
    <property type="entry name" value="Ribosomal Protein S4 Delta 41, Chain A, domain 1"/>
    <property type="match status" value="1"/>
</dbReference>
<keyword evidence="3 7" id="KW-0694">RNA-binding</keyword>
<evidence type="ECO:0000256" key="7">
    <source>
        <dbReference type="HAMAP-Rule" id="MF_01306"/>
    </source>
</evidence>
<keyword evidence="2 7" id="KW-0699">rRNA-binding</keyword>
<dbReference type="GO" id="GO:0006412">
    <property type="term" value="P:translation"/>
    <property type="evidence" value="ECO:0007669"/>
    <property type="project" value="UniProtKB-UniRule"/>
</dbReference>
<dbReference type="CDD" id="cd00165">
    <property type="entry name" value="S4"/>
    <property type="match status" value="1"/>
</dbReference>
<comment type="function">
    <text evidence="7">One of the primary rRNA binding proteins, it binds directly to 16S rRNA where it nucleates assembly of the body of the 30S subunit.</text>
</comment>
<evidence type="ECO:0000256" key="3">
    <source>
        <dbReference type="ARBA" id="ARBA00022884"/>
    </source>
</evidence>
<dbReference type="NCBIfam" id="TIGR01017">
    <property type="entry name" value="rpsD_bact"/>
    <property type="match status" value="1"/>
</dbReference>
<comment type="caution">
    <text evidence="12">The sequence shown here is derived from an EMBL/GenBank/DDBJ whole genome shotgun (WGS) entry which is preliminary data.</text>
</comment>
<dbReference type="HAMAP" id="MF_01306_B">
    <property type="entry name" value="Ribosomal_uS4_B"/>
    <property type="match status" value="1"/>
</dbReference>
<evidence type="ECO:0000256" key="1">
    <source>
        <dbReference type="ARBA" id="ARBA00007465"/>
    </source>
</evidence>
<dbReference type="PROSITE" id="PS00632">
    <property type="entry name" value="RIBOSOMAL_S4"/>
    <property type="match status" value="1"/>
</dbReference>
<dbReference type="GO" id="GO:0015935">
    <property type="term" value="C:small ribosomal subunit"/>
    <property type="evidence" value="ECO:0007669"/>
    <property type="project" value="InterPro"/>
</dbReference>
<evidence type="ECO:0000313" key="12">
    <source>
        <dbReference type="EMBL" id="PIR41734.1"/>
    </source>
</evidence>
<protein>
    <recommendedName>
        <fullName evidence="6 7">Small ribosomal subunit protein uS4</fullName>
    </recommendedName>
</protein>
<comment type="subunit">
    <text evidence="7">Part of the 30S ribosomal subunit. Contacts protein S5. The interaction surface between S4 and S5 is involved in control of translational fidelity.</text>
</comment>
<evidence type="ECO:0000259" key="10">
    <source>
        <dbReference type="SMART" id="SM00363"/>
    </source>
</evidence>
<keyword evidence="5 7" id="KW-0687">Ribonucleoprotein</keyword>
<evidence type="ECO:0000256" key="8">
    <source>
        <dbReference type="RuleBase" id="RU003699"/>
    </source>
</evidence>
<evidence type="ECO:0000313" key="13">
    <source>
        <dbReference type="Proteomes" id="UP000230208"/>
    </source>
</evidence>
<dbReference type="PANTHER" id="PTHR11831">
    <property type="entry name" value="30S 40S RIBOSOMAL PROTEIN"/>
    <property type="match status" value="1"/>
</dbReference>
<comment type="function">
    <text evidence="7">With S5 and S12 plays an important role in translational accuracy.</text>
</comment>
<dbReference type="SMART" id="SM00363">
    <property type="entry name" value="S4"/>
    <property type="match status" value="1"/>
</dbReference>
<proteinExistence type="inferred from homology"/>
<dbReference type="Pfam" id="PF00163">
    <property type="entry name" value="Ribosomal_S4"/>
    <property type="match status" value="1"/>
</dbReference>
<dbReference type="InterPro" id="IPR018079">
    <property type="entry name" value="Ribosomal_uS4_CS"/>
</dbReference>
<dbReference type="GO" id="GO:0042274">
    <property type="term" value="P:ribosomal small subunit biogenesis"/>
    <property type="evidence" value="ECO:0007669"/>
    <property type="project" value="TreeGrafter"/>
</dbReference>
<evidence type="ECO:0000259" key="11">
    <source>
        <dbReference type="SMART" id="SM01390"/>
    </source>
</evidence>
<dbReference type="InterPro" id="IPR036986">
    <property type="entry name" value="S4_RNA-bd_sf"/>
</dbReference>
<dbReference type="SMART" id="SM01390">
    <property type="entry name" value="Ribosomal_S4"/>
    <property type="match status" value="1"/>
</dbReference>
<dbReference type="SUPFAM" id="SSF55174">
    <property type="entry name" value="Alpha-L RNA-binding motif"/>
    <property type="match status" value="1"/>
</dbReference>
<dbReference type="GO" id="GO:0019843">
    <property type="term" value="F:rRNA binding"/>
    <property type="evidence" value="ECO:0007669"/>
    <property type="project" value="UniProtKB-UniRule"/>
</dbReference>
<dbReference type="Pfam" id="PF01479">
    <property type="entry name" value="S4"/>
    <property type="match status" value="1"/>
</dbReference>
<dbReference type="EMBL" id="PCXP01000023">
    <property type="protein sequence ID" value="PIR41734.1"/>
    <property type="molecule type" value="Genomic_DNA"/>
</dbReference>
<evidence type="ECO:0000256" key="9">
    <source>
        <dbReference type="SAM" id="MobiDB-lite"/>
    </source>
</evidence>
<dbReference type="InterPro" id="IPR002942">
    <property type="entry name" value="S4_RNA-bd"/>
</dbReference>
<feature type="domain" description="RNA-binding S4" evidence="10">
    <location>
        <begin position="100"/>
        <end position="162"/>
    </location>
</feature>
<comment type="similarity">
    <text evidence="1 7 8">Belongs to the universal ribosomal protein uS4 family.</text>
</comment>
<keyword evidence="4 7" id="KW-0689">Ribosomal protein</keyword>
<dbReference type="PROSITE" id="PS50889">
    <property type="entry name" value="S4"/>
    <property type="match status" value="1"/>
</dbReference>
<dbReference type="InterPro" id="IPR001912">
    <property type="entry name" value="Ribosomal_uS4_N"/>
</dbReference>
<feature type="region of interest" description="Disordered" evidence="9">
    <location>
        <begin position="23"/>
        <end position="46"/>
    </location>
</feature>
<dbReference type="GO" id="GO:0003735">
    <property type="term" value="F:structural constituent of ribosome"/>
    <property type="evidence" value="ECO:0007669"/>
    <property type="project" value="InterPro"/>
</dbReference>